<feature type="domain" description="FAS1" evidence="11">
    <location>
        <begin position="1172"/>
        <end position="1299"/>
    </location>
</feature>
<feature type="domain" description="EGF-like" evidence="10">
    <location>
        <begin position="1545"/>
        <end position="1585"/>
    </location>
</feature>
<gene>
    <name evidence="12" type="ORF">CRENBAI_008634</name>
</gene>
<dbReference type="Pfam" id="PF02469">
    <property type="entry name" value="Fasciclin"/>
    <property type="match status" value="5"/>
</dbReference>
<feature type="domain" description="EGF-like" evidence="10">
    <location>
        <begin position="399"/>
        <end position="441"/>
    </location>
</feature>
<organism evidence="12 13">
    <name type="scientific">Crenichthys baileyi</name>
    <name type="common">White River springfish</name>
    <dbReference type="NCBI Taxonomy" id="28760"/>
    <lineage>
        <taxon>Eukaryota</taxon>
        <taxon>Metazoa</taxon>
        <taxon>Chordata</taxon>
        <taxon>Craniata</taxon>
        <taxon>Vertebrata</taxon>
        <taxon>Euteleostomi</taxon>
        <taxon>Actinopterygii</taxon>
        <taxon>Neopterygii</taxon>
        <taxon>Teleostei</taxon>
        <taxon>Neoteleostei</taxon>
        <taxon>Acanthomorphata</taxon>
        <taxon>Ovalentaria</taxon>
        <taxon>Atherinomorphae</taxon>
        <taxon>Cyprinodontiformes</taxon>
        <taxon>Goodeidae</taxon>
        <taxon>Crenichthys</taxon>
    </lineage>
</organism>
<evidence type="ECO:0000256" key="8">
    <source>
        <dbReference type="ARBA" id="ARBA00023180"/>
    </source>
</evidence>
<dbReference type="SUPFAM" id="SSF57196">
    <property type="entry name" value="EGF/Laminin"/>
    <property type="match status" value="2"/>
</dbReference>
<dbReference type="CDD" id="cd00055">
    <property type="entry name" value="EGF_Lam"/>
    <property type="match status" value="1"/>
</dbReference>
<feature type="domain" description="EGF-like" evidence="10">
    <location>
        <begin position="356"/>
        <end position="398"/>
    </location>
</feature>
<feature type="domain" description="EGF-like" evidence="10">
    <location>
        <begin position="1131"/>
        <end position="1170"/>
    </location>
</feature>
<evidence type="ECO:0000256" key="6">
    <source>
        <dbReference type="ARBA" id="ARBA00023157"/>
    </source>
</evidence>
<keyword evidence="7" id="KW-0675">Receptor</keyword>
<feature type="domain" description="EGF-like" evidence="10">
    <location>
        <begin position="1089"/>
        <end position="1130"/>
    </location>
</feature>
<dbReference type="PROSITE" id="PS50026">
    <property type="entry name" value="EGF_3"/>
    <property type="match status" value="11"/>
</dbReference>
<feature type="domain" description="EGF-like" evidence="10">
    <location>
        <begin position="442"/>
        <end position="484"/>
    </location>
</feature>
<dbReference type="Pfam" id="PF24887">
    <property type="entry name" value="EGF_STAB1-2"/>
    <property type="match status" value="1"/>
</dbReference>
<dbReference type="PROSITE" id="PS01186">
    <property type="entry name" value="EGF_2"/>
    <property type="match status" value="8"/>
</dbReference>
<feature type="domain" description="FAS1" evidence="11">
    <location>
        <begin position="526"/>
        <end position="657"/>
    </location>
</feature>
<dbReference type="EMBL" id="JAHHUM010001171">
    <property type="protein sequence ID" value="KAK5614176.1"/>
    <property type="molecule type" value="Genomic_DNA"/>
</dbReference>
<feature type="domain" description="EGF-like" evidence="10">
    <location>
        <begin position="885"/>
        <end position="920"/>
    </location>
</feature>
<dbReference type="Pfam" id="PF12947">
    <property type="entry name" value="EGF_3"/>
    <property type="match status" value="7"/>
</dbReference>
<feature type="disulfide bond" evidence="9">
    <location>
        <begin position="1015"/>
        <end position="1032"/>
    </location>
</feature>
<feature type="domain" description="EGF-like" evidence="10">
    <location>
        <begin position="485"/>
        <end position="526"/>
    </location>
</feature>
<dbReference type="PROSITE" id="PS50213">
    <property type="entry name" value="FAS1"/>
    <property type="match status" value="5"/>
</dbReference>
<reference evidence="12 13" key="1">
    <citation type="submission" date="2021-06" db="EMBL/GenBank/DDBJ databases">
        <authorList>
            <person name="Palmer J.M."/>
        </authorList>
    </citation>
    <scope>NUCLEOTIDE SEQUENCE [LARGE SCALE GENOMIC DNA]</scope>
    <source>
        <strain evidence="12 13">MEX-2019</strain>
        <tissue evidence="12">Muscle</tissue>
    </source>
</reference>
<feature type="disulfide bond" evidence="9">
    <location>
        <begin position="296"/>
        <end position="305"/>
    </location>
</feature>
<feature type="disulfide bond" evidence="9">
    <location>
        <begin position="1575"/>
        <end position="1584"/>
    </location>
</feature>
<feature type="disulfide bond" evidence="9">
    <location>
        <begin position="1011"/>
        <end position="1021"/>
    </location>
</feature>
<dbReference type="PANTHER" id="PTHR24038">
    <property type="entry name" value="STABILIN"/>
    <property type="match status" value="1"/>
</dbReference>
<dbReference type="FunFam" id="2.10.25.10:FF:000040">
    <property type="entry name" value="Stabilin 2"/>
    <property type="match status" value="4"/>
</dbReference>
<feature type="domain" description="EGF-like" evidence="10">
    <location>
        <begin position="266"/>
        <end position="306"/>
    </location>
</feature>
<dbReference type="PANTHER" id="PTHR24038:SF8">
    <property type="entry name" value="STABILIN-1"/>
    <property type="match status" value="1"/>
</dbReference>
<comment type="caution">
    <text evidence="12">The sequence shown here is derived from an EMBL/GenBank/DDBJ whole genome shotgun (WGS) entry which is preliminary data.</text>
</comment>
<dbReference type="InterPro" id="IPR036378">
    <property type="entry name" value="FAS1_dom_sf"/>
</dbReference>
<feature type="disulfide bond" evidence="9">
    <location>
        <begin position="910"/>
        <end position="919"/>
    </location>
</feature>
<dbReference type="FunFam" id="2.30.180.10:FF:000014">
    <property type="entry name" value="Stabilin 1"/>
    <property type="match status" value="1"/>
</dbReference>
<evidence type="ECO:0000256" key="9">
    <source>
        <dbReference type="PROSITE-ProRule" id="PRU00076"/>
    </source>
</evidence>
<keyword evidence="2 9" id="KW-0245">EGF-like domain</keyword>
<comment type="subcellular location">
    <subcellularLocation>
        <location evidence="1">Membrane</location>
        <topology evidence="1">Single-pass type I membrane protein</topology>
    </subcellularLocation>
</comment>
<keyword evidence="8" id="KW-0325">Glycoprotein</keyword>
<proteinExistence type="predicted"/>
<dbReference type="Gene3D" id="2.30.180.10">
    <property type="entry name" value="FAS1 domain"/>
    <property type="match status" value="5"/>
</dbReference>
<feature type="domain" description="EGF-like" evidence="10">
    <location>
        <begin position="1047"/>
        <end position="1088"/>
    </location>
</feature>
<dbReference type="InterPro" id="IPR002049">
    <property type="entry name" value="LE_dom"/>
</dbReference>
<evidence type="ECO:0000256" key="4">
    <source>
        <dbReference type="ARBA" id="ARBA00022989"/>
    </source>
</evidence>
<keyword evidence="3" id="KW-0812">Transmembrane</keyword>
<dbReference type="SUPFAM" id="SSF82153">
    <property type="entry name" value="FAS1 domain"/>
    <property type="match status" value="5"/>
</dbReference>
<dbReference type="PROSITE" id="PS01248">
    <property type="entry name" value="EGF_LAM_1"/>
    <property type="match status" value="2"/>
</dbReference>
<dbReference type="Gene3D" id="2.10.25.10">
    <property type="entry name" value="Laminin"/>
    <property type="match status" value="6"/>
</dbReference>
<feature type="domain" description="FAS1" evidence="11">
    <location>
        <begin position="1313"/>
        <end position="1454"/>
    </location>
</feature>
<feature type="domain" description="FAS1" evidence="11">
    <location>
        <begin position="668"/>
        <end position="796"/>
    </location>
</feature>
<comment type="caution">
    <text evidence="9">Lacks conserved residue(s) required for the propagation of feature annotation.</text>
</comment>
<dbReference type="PROSITE" id="PS00022">
    <property type="entry name" value="EGF_1"/>
    <property type="match status" value="4"/>
</dbReference>
<evidence type="ECO:0000313" key="13">
    <source>
        <dbReference type="Proteomes" id="UP001311232"/>
    </source>
</evidence>
<protein>
    <recommendedName>
        <fullName evidence="14">Stabilin 1</fullName>
    </recommendedName>
</protein>
<dbReference type="Proteomes" id="UP001311232">
    <property type="component" value="Unassembled WGS sequence"/>
</dbReference>
<evidence type="ECO:0008006" key="14">
    <source>
        <dbReference type="Google" id="ProtNLM"/>
    </source>
</evidence>
<accession>A0AAV9RYZ3</accession>
<evidence type="ECO:0000256" key="1">
    <source>
        <dbReference type="ARBA" id="ARBA00004479"/>
    </source>
</evidence>
<dbReference type="InterPro" id="IPR000742">
    <property type="entry name" value="EGF"/>
</dbReference>
<evidence type="ECO:0000313" key="12">
    <source>
        <dbReference type="EMBL" id="KAK5614176.1"/>
    </source>
</evidence>
<keyword evidence="5" id="KW-0472">Membrane</keyword>
<keyword evidence="4" id="KW-1133">Transmembrane helix</keyword>
<evidence type="ECO:0000259" key="10">
    <source>
        <dbReference type="PROSITE" id="PS50026"/>
    </source>
</evidence>
<evidence type="ECO:0000259" key="11">
    <source>
        <dbReference type="PROSITE" id="PS50213"/>
    </source>
</evidence>
<feature type="domain" description="EGF-like" evidence="10">
    <location>
        <begin position="1007"/>
        <end position="1046"/>
    </location>
</feature>
<feature type="domain" description="FAS1" evidence="11">
    <location>
        <begin position="45"/>
        <end position="180"/>
    </location>
</feature>
<dbReference type="GO" id="GO:0016020">
    <property type="term" value="C:membrane"/>
    <property type="evidence" value="ECO:0007669"/>
    <property type="project" value="UniProtKB-SubCell"/>
</dbReference>
<evidence type="ECO:0000256" key="2">
    <source>
        <dbReference type="ARBA" id="ARBA00022536"/>
    </source>
</evidence>
<dbReference type="SMART" id="SM00180">
    <property type="entry name" value="EGF_Lam"/>
    <property type="match status" value="2"/>
</dbReference>
<dbReference type="SMART" id="SM00181">
    <property type="entry name" value="EGF"/>
    <property type="match status" value="13"/>
</dbReference>
<dbReference type="InterPro" id="IPR056806">
    <property type="entry name" value="EGF_STAB1-2"/>
</dbReference>
<dbReference type="SMART" id="SM00554">
    <property type="entry name" value="FAS1"/>
    <property type="match status" value="5"/>
</dbReference>
<evidence type="ECO:0000256" key="5">
    <source>
        <dbReference type="ARBA" id="ARBA00023136"/>
    </source>
</evidence>
<evidence type="ECO:0000256" key="7">
    <source>
        <dbReference type="ARBA" id="ARBA00023170"/>
    </source>
</evidence>
<dbReference type="InterPro" id="IPR000782">
    <property type="entry name" value="FAS1_domain"/>
</dbReference>
<name>A0AAV9RYZ3_9TELE</name>
<dbReference type="InterPro" id="IPR024731">
    <property type="entry name" value="NELL2-like_EGF"/>
</dbReference>
<dbReference type="Pfam" id="PF00053">
    <property type="entry name" value="EGF_laminin"/>
    <property type="match status" value="2"/>
</dbReference>
<sequence length="1601" mass="175497">MSDPSRLYTIIHSDLPAANGIIHIIDRPITNSLPNGPPRDERFADKTIGEILRKDGKFNRFLSLVDNCGSPPPLHGAGPLTVFVPTNEAVDQARDGSILYMLNDAKDKLQELLRHHVFSQAVLTVDELAALSHVRTMANQLVTISASDDGEILLGEKGVRLASTNVMASNGVIHMIDGLLYPPSILPILPHRCDVIKSKITVGPCVHCSYLHETQCPEGSVEMESHQIGCEYANLPLGPTHNKGCAKYCNATEQVAECCKGFYGPDCKPCIGGFQHPCYDKGTCVDGIRGNGSCSCHSNFKGIACHICSDPSKHGDNCDEECRCVHGVCDNRPGSGGVCRRGSCLEGFSGDYCDKKATPCNVDGLLAHCHIHAYCTHTGLDYKCLCRDGYNGDGHSCSPINLCLKSSRGGCDTNAECVYVGPGNVSCVCTEGWTGDGKVCVEINNCQLEGRGGCSPNANCNHIGPGQSECVCKTGYMGDGKVCDLINPCLTNNGGCHKLAKCELKDDGVHSCSCPDGYAGDGNRCFGFLLDELDMNSRLYSFFRLIQKFRHFSEDLSGNLTILAPSQEAIRNMSKAENSFWTTRHRLPHFLRAHYLLGVYSVEDLDNLLGHRLPTLNPSTKWEIRNVSGMLCIGNASIITHNLPAINGYIHVINQVLAPSRSDLPPEPPTVMAFLNSSSSFSLFREYALTYNLSGHLGGLDFTLLLPTDEAVRNHLNRTNSSFLDSDVFQYHVILNELLFPDHLHDGMLKSTLLGPDYQVQFHLIDKNQTAVNDVPLNGSFIEMQYGVIIILQQVLKVRRNRCSQQVSLQVRGRCSDCDGPPRCLFNYSPIREQFPANMKPNCFYRKRVGPRRKFVPGCTINCLRLTTDHSCCPGFYGHECFKCPGDDGSPCSNHGQCQDGNHGNGECHCYEGFHGTACEDCEPGRYGLNCSSNKRRDYGPHHRGMVCSHQNVAAPQPREKLAEPSVVTTFLECSCDHGKCDDGLTGSGRCLCYKGWKGASCSVEIRDDACGGVCDENANCVTGPQGSAAVCVCAAGYEGNGTFCRELDLCSRSNGGCSEFAVCTKVSPGERTCACKKGYTGDGVVCLEIDGCLVNNGGCHTAAECIRTGPNVTACRCQTGFQGSGRFCYPVNPCRTDNGGCSKYALCEYTGQGQRNCTCHRGHVGDGFNCRGTTNNEVYRQSENDFFRKMLFMSETPGLYGDGPYTIFVPLQETNNESTINEWKRAGRLEHMVRYHIVSCEILTLSDLKTTKSVVSVSGYSLEFSLKEGSVWINNRSVVVKSDYTTSNGVIHHIDTLLTPYRLQDKPQLESKTMNLSTAATFYGYGRFYKLIEDAGLLPVLQMPIHQPFTIFWPTDKALDSLPLERQHWLVNPDHQDQLAATVKAHIIRNSRLTGVGQPSKLMSYRTMHGSTIKLSCDKKLVGSVLINENAARLVERYMAFKEGLGFGIDQLLEPPGLGAFCDSLQNKTTYGRCGTCLFPPSCPLRHTDMGRTIRCLRYPSRYQTSYSFWHPDLHGRFSRSGCKRFCQFPSWVQKCCKNHYSRDCQVCPGGVEDPCSSHGDCDDGVTGSGACKCHRGFKGKACDLCASGYYGTNCTGVVL</sequence>
<keyword evidence="13" id="KW-1185">Reference proteome</keyword>
<dbReference type="FunFam" id="2.30.180.10:FF:000005">
    <property type="entry name" value="Stabilin 2"/>
    <property type="match status" value="1"/>
</dbReference>
<keyword evidence="6 9" id="KW-1015">Disulfide bond</keyword>
<evidence type="ECO:0000256" key="3">
    <source>
        <dbReference type="ARBA" id="ARBA00022692"/>
    </source>
</evidence>